<dbReference type="eggNOG" id="arCOG02123">
    <property type="taxonomic scope" value="Archaea"/>
</dbReference>
<dbReference type="Proteomes" id="UP000007813">
    <property type="component" value="Unassembled WGS sequence"/>
</dbReference>
<evidence type="ECO:0000313" key="2">
    <source>
        <dbReference type="Proteomes" id="UP000007813"/>
    </source>
</evidence>
<gene>
    <name evidence="1" type="ORF">HSB1_43360</name>
</gene>
<dbReference type="EMBL" id="ALJD01000014">
    <property type="protein sequence ID" value="EJN57373.1"/>
    <property type="molecule type" value="Genomic_DNA"/>
</dbReference>
<dbReference type="AlphaFoldDB" id="J2ZWG5"/>
<name>J2ZWG5_9EURY</name>
<reference evidence="1 2" key="1">
    <citation type="journal article" date="2012" name="J. Bacteriol.">
        <title>Draft Genome Sequence of the Extremely Halophilic Archaeon Halogranum salarium B-1T.</title>
        <authorList>
            <person name="Kim K.K."/>
            <person name="Lee K.C."/>
            <person name="Lee J.S."/>
        </authorList>
    </citation>
    <scope>NUCLEOTIDE SEQUENCE [LARGE SCALE GENOMIC DNA]</scope>
    <source>
        <strain evidence="1 2">B-1</strain>
    </source>
</reference>
<proteinExistence type="predicted"/>
<comment type="caution">
    <text evidence="1">The sequence shown here is derived from an EMBL/GenBank/DDBJ whole genome shotgun (WGS) entry which is preliminary data.</text>
</comment>
<protein>
    <submittedName>
        <fullName evidence="1">Uncharacterized protein</fullName>
    </submittedName>
</protein>
<sequence length="67" mass="7371">MLSLFGSKVVVVGDASRADGRFLNDLSELRKQADYGYGELDENVDALLARTQQFVSKMEALCSPSEE</sequence>
<evidence type="ECO:0000313" key="1">
    <source>
        <dbReference type="EMBL" id="EJN57373.1"/>
    </source>
</evidence>
<organism evidence="1 2">
    <name type="scientific">Halogranum salarium B-1</name>
    <dbReference type="NCBI Taxonomy" id="1210908"/>
    <lineage>
        <taxon>Archaea</taxon>
        <taxon>Methanobacteriati</taxon>
        <taxon>Methanobacteriota</taxon>
        <taxon>Stenosarchaea group</taxon>
        <taxon>Halobacteria</taxon>
        <taxon>Halobacteriales</taxon>
        <taxon>Haloferacaceae</taxon>
    </lineage>
</organism>
<accession>J2ZWG5</accession>